<feature type="domain" description="Helicase-associated" evidence="2">
    <location>
        <begin position="151"/>
        <end position="218"/>
    </location>
</feature>
<name>A0AAD2G163_9STRA</name>
<keyword evidence="4" id="KW-1185">Reference proteome</keyword>
<dbReference type="Proteomes" id="UP001295423">
    <property type="component" value="Unassembled WGS sequence"/>
</dbReference>
<dbReference type="InterPro" id="IPR005114">
    <property type="entry name" value="Helicase_assoc"/>
</dbReference>
<dbReference type="PANTHER" id="PTHR33418:SF1">
    <property type="entry name" value="HELICASE-ASSOCIATED DOMAIN-CONTAINING PROTEIN"/>
    <property type="match status" value="1"/>
</dbReference>
<feature type="domain" description="Helicase-associated" evidence="2">
    <location>
        <begin position="225"/>
        <end position="292"/>
    </location>
</feature>
<dbReference type="AlphaFoldDB" id="A0AAD2G163"/>
<feature type="region of interest" description="Disordered" evidence="1">
    <location>
        <begin position="117"/>
        <end position="141"/>
    </location>
</feature>
<evidence type="ECO:0000259" key="2">
    <source>
        <dbReference type="Pfam" id="PF03457"/>
    </source>
</evidence>
<dbReference type="PANTHER" id="PTHR33418">
    <property type="entry name" value="HELICASE-ASSOCIATED"/>
    <property type="match status" value="1"/>
</dbReference>
<accession>A0AAD2G163</accession>
<protein>
    <recommendedName>
        <fullName evidence="2">Helicase-associated domain-containing protein</fullName>
    </recommendedName>
</protein>
<dbReference type="Gene3D" id="6.10.140.530">
    <property type="match status" value="2"/>
</dbReference>
<sequence>MNDGAVDNTPMMLEPTPFRDGTTLEPSAHLQGIYIVYSSVRPSSRLNTSQQMPQQHHLGEMTTVDRIVRNTSLDISHHERESTHVSSSLLDPTHTLDPTAALAGGVVNETPLIADRSKLKRTRQDHQFAIDDPNDDARNDPKKVRYRSYQQDQWDIQFQELLRFRERHGHCHVPHAYDNNPTLARWAKRQRYQYKMKLKQKQSSLSNDRQQKLDEVGFTWDLQTMAWQERFNELVEYVRRNGNCNVPNRFGENPTLGMWVKSQRRQYKLYRLDPSSSRLTPERYQLLTNLGFAKDQPLAGGSPNKKIKGVNSS</sequence>
<organism evidence="3 4">
    <name type="scientific">Cylindrotheca closterium</name>
    <dbReference type="NCBI Taxonomy" id="2856"/>
    <lineage>
        <taxon>Eukaryota</taxon>
        <taxon>Sar</taxon>
        <taxon>Stramenopiles</taxon>
        <taxon>Ochrophyta</taxon>
        <taxon>Bacillariophyta</taxon>
        <taxon>Bacillariophyceae</taxon>
        <taxon>Bacillariophycidae</taxon>
        <taxon>Bacillariales</taxon>
        <taxon>Bacillariaceae</taxon>
        <taxon>Cylindrotheca</taxon>
    </lineage>
</organism>
<evidence type="ECO:0000313" key="4">
    <source>
        <dbReference type="Proteomes" id="UP001295423"/>
    </source>
</evidence>
<evidence type="ECO:0000313" key="3">
    <source>
        <dbReference type="EMBL" id="CAJ1959530.1"/>
    </source>
</evidence>
<reference evidence="3" key="1">
    <citation type="submission" date="2023-08" db="EMBL/GenBank/DDBJ databases">
        <authorList>
            <person name="Audoor S."/>
            <person name="Bilcke G."/>
        </authorList>
    </citation>
    <scope>NUCLEOTIDE SEQUENCE</scope>
</reference>
<proteinExistence type="predicted"/>
<comment type="caution">
    <text evidence="3">The sequence shown here is derived from an EMBL/GenBank/DDBJ whole genome shotgun (WGS) entry which is preliminary data.</text>
</comment>
<dbReference type="EMBL" id="CAKOGP040002003">
    <property type="protein sequence ID" value="CAJ1959530.1"/>
    <property type="molecule type" value="Genomic_DNA"/>
</dbReference>
<feature type="compositionally biased region" description="Basic and acidic residues" evidence="1">
    <location>
        <begin position="122"/>
        <end position="141"/>
    </location>
</feature>
<dbReference type="Pfam" id="PF03457">
    <property type="entry name" value="HA"/>
    <property type="match status" value="2"/>
</dbReference>
<gene>
    <name evidence="3" type="ORF">CYCCA115_LOCUS17951</name>
</gene>
<evidence type="ECO:0000256" key="1">
    <source>
        <dbReference type="SAM" id="MobiDB-lite"/>
    </source>
</evidence>